<dbReference type="GO" id="GO:0032259">
    <property type="term" value="P:methylation"/>
    <property type="evidence" value="ECO:0007669"/>
    <property type="project" value="UniProtKB-KW"/>
</dbReference>
<dbReference type="Proteomes" id="UP001303473">
    <property type="component" value="Unassembled WGS sequence"/>
</dbReference>
<evidence type="ECO:0000313" key="3">
    <source>
        <dbReference type="Proteomes" id="UP001303473"/>
    </source>
</evidence>
<dbReference type="GO" id="GO:0008757">
    <property type="term" value="F:S-adenosylmethionine-dependent methyltransferase activity"/>
    <property type="evidence" value="ECO:0007669"/>
    <property type="project" value="InterPro"/>
</dbReference>
<sequence length="302" mass="33324">MSHITEKTFSTYNQEQGKVYAQTRRDYHPSVYQAVIGHHTSTGGQLDTLLDVGCGPGNVARALAPHFAHAIGIDPSEGMIATARSLGGVTSTSEPIQFEVSTAEELSPVADSSVDLIAAGNAAHWFDMPRFWAAAARVLKPGGSVALWTTGDIRAHPSVSNAAAIQDAMEEHHRQLEPYYLPGNFLVRNRYKDLPLPWTLPKPVSELDESTFFRKDWNDDDEQFFEGLPEADLDTFEKMMATGSAQTRWRQAHPDDVGTERDVIRILRRRVEGLMREAGVEEGKDVVKGTVLGTVLVVKKKV</sequence>
<dbReference type="CDD" id="cd02440">
    <property type="entry name" value="AdoMet_MTases"/>
    <property type="match status" value="1"/>
</dbReference>
<dbReference type="InterPro" id="IPR013216">
    <property type="entry name" value="Methyltransf_11"/>
</dbReference>
<dbReference type="EMBL" id="MU853860">
    <property type="protein sequence ID" value="KAK3937230.1"/>
    <property type="molecule type" value="Genomic_DNA"/>
</dbReference>
<dbReference type="InterPro" id="IPR051052">
    <property type="entry name" value="Diverse_substrate_MTase"/>
</dbReference>
<feature type="domain" description="Methyltransferase type 11" evidence="1">
    <location>
        <begin position="50"/>
        <end position="146"/>
    </location>
</feature>
<keyword evidence="2" id="KW-0808">Transferase</keyword>
<dbReference type="PANTHER" id="PTHR44942:SF10">
    <property type="entry name" value="METHYLTRANSFERASE TYPE 11 DOMAIN-CONTAINING PROTEIN"/>
    <property type="match status" value="1"/>
</dbReference>
<name>A0AAN6N1U6_9PEZI</name>
<gene>
    <name evidence="2" type="ORF">QBC46DRAFT_461013</name>
</gene>
<comment type="caution">
    <text evidence="2">The sequence shown here is derived from an EMBL/GenBank/DDBJ whole genome shotgun (WGS) entry which is preliminary data.</text>
</comment>
<dbReference type="PANTHER" id="PTHR44942">
    <property type="entry name" value="METHYLTRANSF_11 DOMAIN-CONTAINING PROTEIN"/>
    <property type="match status" value="1"/>
</dbReference>
<proteinExistence type="predicted"/>
<dbReference type="InterPro" id="IPR029063">
    <property type="entry name" value="SAM-dependent_MTases_sf"/>
</dbReference>
<accession>A0AAN6N1U6</accession>
<dbReference type="Gene3D" id="3.40.50.150">
    <property type="entry name" value="Vaccinia Virus protein VP39"/>
    <property type="match status" value="1"/>
</dbReference>
<keyword evidence="3" id="KW-1185">Reference proteome</keyword>
<dbReference type="Pfam" id="PF08241">
    <property type="entry name" value="Methyltransf_11"/>
    <property type="match status" value="1"/>
</dbReference>
<evidence type="ECO:0000313" key="2">
    <source>
        <dbReference type="EMBL" id="KAK3937230.1"/>
    </source>
</evidence>
<dbReference type="AlphaFoldDB" id="A0AAN6N1U6"/>
<protein>
    <submittedName>
        <fullName evidence="2">S-adenosyl-L-methionine-dependent methyltransferase</fullName>
    </submittedName>
</protein>
<evidence type="ECO:0000259" key="1">
    <source>
        <dbReference type="Pfam" id="PF08241"/>
    </source>
</evidence>
<organism evidence="2 3">
    <name type="scientific">Diplogelasinospora grovesii</name>
    <dbReference type="NCBI Taxonomy" id="303347"/>
    <lineage>
        <taxon>Eukaryota</taxon>
        <taxon>Fungi</taxon>
        <taxon>Dikarya</taxon>
        <taxon>Ascomycota</taxon>
        <taxon>Pezizomycotina</taxon>
        <taxon>Sordariomycetes</taxon>
        <taxon>Sordariomycetidae</taxon>
        <taxon>Sordariales</taxon>
        <taxon>Diplogelasinosporaceae</taxon>
        <taxon>Diplogelasinospora</taxon>
    </lineage>
</organism>
<keyword evidence="2" id="KW-0489">Methyltransferase</keyword>
<reference evidence="3" key="1">
    <citation type="journal article" date="2023" name="Mol. Phylogenet. Evol.">
        <title>Genome-scale phylogeny and comparative genomics of the fungal order Sordariales.</title>
        <authorList>
            <person name="Hensen N."/>
            <person name="Bonometti L."/>
            <person name="Westerberg I."/>
            <person name="Brannstrom I.O."/>
            <person name="Guillou S."/>
            <person name="Cros-Aarteil S."/>
            <person name="Calhoun S."/>
            <person name="Haridas S."/>
            <person name="Kuo A."/>
            <person name="Mondo S."/>
            <person name="Pangilinan J."/>
            <person name="Riley R."/>
            <person name="LaButti K."/>
            <person name="Andreopoulos B."/>
            <person name="Lipzen A."/>
            <person name="Chen C."/>
            <person name="Yan M."/>
            <person name="Daum C."/>
            <person name="Ng V."/>
            <person name="Clum A."/>
            <person name="Steindorff A."/>
            <person name="Ohm R.A."/>
            <person name="Martin F."/>
            <person name="Silar P."/>
            <person name="Natvig D.O."/>
            <person name="Lalanne C."/>
            <person name="Gautier V."/>
            <person name="Ament-Velasquez S.L."/>
            <person name="Kruys A."/>
            <person name="Hutchinson M.I."/>
            <person name="Powell A.J."/>
            <person name="Barry K."/>
            <person name="Miller A.N."/>
            <person name="Grigoriev I.V."/>
            <person name="Debuchy R."/>
            <person name="Gladieux P."/>
            <person name="Hiltunen Thoren M."/>
            <person name="Johannesson H."/>
        </authorList>
    </citation>
    <scope>NUCLEOTIDE SEQUENCE [LARGE SCALE GENOMIC DNA]</scope>
    <source>
        <strain evidence="3">CBS 340.73</strain>
    </source>
</reference>
<dbReference type="SUPFAM" id="SSF53335">
    <property type="entry name" value="S-adenosyl-L-methionine-dependent methyltransferases"/>
    <property type="match status" value="1"/>
</dbReference>